<feature type="compositionally biased region" description="Low complexity" evidence="2">
    <location>
        <begin position="72"/>
        <end position="89"/>
    </location>
</feature>
<reference evidence="4 5" key="1">
    <citation type="journal article" date="2014" name="Am. J. Bot.">
        <title>Genome assembly and annotation for red clover (Trifolium pratense; Fabaceae).</title>
        <authorList>
            <person name="Istvanek J."/>
            <person name="Jaros M."/>
            <person name="Krenek A."/>
            <person name="Repkova J."/>
        </authorList>
    </citation>
    <scope>NUCLEOTIDE SEQUENCE [LARGE SCALE GENOMIC DNA]</scope>
    <source>
        <strain evidence="5">cv. Tatra</strain>
        <tissue evidence="4">Young leaves</tissue>
    </source>
</reference>
<gene>
    <name evidence="4" type="ORF">L195_g030499</name>
</gene>
<reference evidence="4 5" key="2">
    <citation type="journal article" date="2017" name="Front. Plant Sci.">
        <title>Gene Classification and Mining of Molecular Markers Useful in Red Clover (Trifolium pratense) Breeding.</title>
        <authorList>
            <person name="Istvanek J."/>
            <person name="Dluhosova J."/>
            <person name="Dluhos P."/>
            <person name="Patkova L."/>
            <person name="Nedelnik J."/>
            <person name="Repkova J."/>
        </authorList>
    </citation>
    <scope>NUCLEOTIDE SEQUENCE [LARGE SCALE GENOMIC DNA]</scope>
    <source>
        <strain evidence="5">cv. Tatra</strain>
        <tissue evidence="4">Young leaves</tissue>
    </source>
</reference>
<evidence type="ECO:0000256" key="3">
    <source>
        <dbReference type="SAM" id="SignalP"/>
    </source>
</evidence>
<feature type="region of interest" description="Disordered" evidence="2">
    <location>
        <begin position="31"/>
        <end position="152"/>
    </location>
</feature>
<feature type="compositionally biased region" description="Pro residues" evidence="2">
    <location>
        <begin position="31"/>
        <end position="53"/>
    </location>
</feature>
<comment type="caution">
    <text evidence="4">The sequence shown here is derived from an EMBL/GenBank/DDBJ whole genome shotgun (WGS) entry which is preliminary data.</text>
</comment>
<evidence type="ECO:0000256" key="1">
    <source>
        <dbReference type="ARBA" id="ARBA00022729"/>
    </source>
</evidence>
<dbReference type="PANTHER" id="PTHR33470:SF22">
    <property type="entry name" value="POLLEN OLE E 1 ALLERGEN AND EXTENSIN FAMILY PROTEIN"/>
    <property type="match status" value="1"/>
</dbReference>
<evidence type="ECO:0000256" key="2">
    <source>
        <dbReference type="SAM" id="MobiDB-lite"/>
    </source>
</evidence>
<proteinExistence type="predicted"/>
<protein>
    <submittedName>
        <fullName evidence="4">Pistil-specific extensin-like protein</fullName>
    </submittedName>
</protein>
<dbReference type="GO" id="GO:0071944">
    <property type="term" value="C:cell periphery"/>
    <property type="evidence" value="ECO:0007669"/>
    <property type="project" value="TreeGrafter"/>
</dbReference>
<sequence length="286" mass="30619">MAKILAMLLLFLQLTSFIAFAEHLETLPPTYPPHHSPSPLHPPTKSPLHPPSNAPHHHHHHHNHTPSPAPSPVSHTPTPSHPPYHSTPVPAKPPTGHHHHHHHPPAPAPAPVHTPAVPTHPPVHPPVPAHSPLHPPVPAHSPLHPPVPAHPPLHPSPIPRSFIAVQGVVYVKSCKYAGVDTLLGATSLLGAVVKLQCNNTKYKLVQTHETDKNGYFFIEGPKSITSYAAHKCNVVLVSAPNGLKPSNLHGGLTGAGLRPGKPYVSKGLPFIVYTVGPLAFEPKCPR</sequence>
<dbReference type="Pfam" id="PF01190">
    <property type="entry name" value="Pollen_Ole_e_1"/>
    <property type="match status" value="1"/>
</dbReference>
<feature type="chain" id="PRO_5014386068" evidence="3">
    <location>
        <begin position="22"/>
        <end position="286"/>
    </location>
</feature>
<evidence type="ECO:0000313" key="5">
    <source>
        <dbReference type="Proteomes" id="UP000236291"/>
    </source>
</evidence>
<feature type="compositionally biased region" description="Basic residues" evidence="2">
    <location>
        <begin position="55"/>
        <end position="64"/>
    </location>
</feature>
<keyword evidence="1 3" id="KW-0732">Signal</keyword>
<feature type="signal peptide" evidence="3">
    <location>
        <begin position="1"/>
        <end position="21"/>
    </location>
</feature>
<name>A0A2K3L7R0_TRIPR</name>
<dbReference type="AlphaFoldDB" id="A0A2K3L7R0"/>
<dbReference type="EMBL" id="ASHM01027718">
    <property type="protein sequence ID" value="PNX74575.1"/>
    <property type="molecule type" value="Genomic_DNA"/>
</dbReference>
<dbReference type="PRINTS" id="PR01217">
    <property type="entry name" value="PRICHEXTENSN"/>
</dbReference>
<organism evidence="4 5">
    <name type="scientific">Trifolium pratense</name>
    <name type="common">Red clover</name>
    <dbReference type="NCBI Taxonomy" id="57577"/>
    <lineage>
        <taxon>Eukaryota</taxon>
        <taxon>Viridiplantae</taxon>
        <taxon>Streptophyta</taxon>
        <taxon>Embryophyta</taxon>
        <taxon>Tracheophyta</taxon>
        <taxon>Spermatophyta</taxon>
        <taxon>Magnoliopsida</taxon>
        <taxon>eudicotyledons</taxon>
        <taxon>Gunneridae</taxon>
        <taxon>Pentapetalae</taxon>
        <taxon>rosids</taxon>
        <taxon>fabids</taxon>
        <taxon>Fabales</taxon>
        <taxon>Fabaceae</taxon>
        <taxon>Papilionoideae</taxon>
        <taxon>50 kb inversion clade</taxon>
        <taxon>NPAAA clade</taxon>
        <taxon>Hologalegina</taxon>
        <taxon>IRL clade</taxon>
        <taxon>Trifolieae</taxon>
        <taxon>Trifolium</taxon>
    </lineage>
</organism>
<evidence type="ECO:0000313" key="4">
    <source>
        <dbReference type="EMBL" id="PNX74575.1"/>
    </source>
</evidence>
<accession>A0A2K3L7R0</accession>
<feature type="compositionally biased region" description="Pro residues" evidence="2">
    <location>
        <begin position="105"/>
        <end position="152"/>
    </location>
</feature>
<dbReference type="PANTHER" id="PTHR33470">
    <property type="entry name" value="OS01G0164075 PROTEIN"/>
    <property type="match status" value="1"/>
</dbReference>
<feature type="compositionally biased region" description="Basic residues" evidence="2">
    <location>
        <begin position="95"/>
        <end position="104"/>
    </location>
</feature>
<dbReference type="Proteomes" id="UP000236291">
    <property type="component" value="Unassembled WGS sequence"/>
</dbReference>
<dbReference type="STRING" id="57577.A0A2K3L7R0"/>